<dbReference type="EMBL" id="QURN01000001">
    <property type="protein sequence ID" value="RFC69299.1"/>
    <property type="molecule type" value="Genomic_DNA"/>
</dbReference>
<dbReference type="Proteomes" id="UP000262379">
    <property type="component" value="Unassembled WGS sequence"/>
</dbReference>
<accession>A0A371XJB0</accession>
<sequence>MKTRGAKQMYTSGLHRNQVADTIRRLVTSPATRRYAAALPQFEIDAEIPADMAAKLKRLAKVEKKPR</sequence>
<organism evidence="1 2">
    <name type="scientific">Mesorhizobium denitrificans</name>
    <dbReference type="NCBI Taxonomy" id="2294114"/>
    <lineage>
        <taxon>Bacteria</taxon>
        <taxon>Pseudomonadati</taxon>
        <taxon>Pseudomonadota</taxon>
        <taxon>Alphaproteobacteria</taxon>
        <taxon>Hyphomicrobiales</taxon>
        <taxon>Phyllobacteriaceae</taxon>
        <taxon>Mesorhizobium</taxon>
    </lineage>
</organism>
<comment type="caution">
    <text evidence="1">The sequence shown here is derived from an EMBL/GenBank/DDBJ whole genome shotgun (WGS) entry which is preliminary data.</text>
</comment>
<evidence type="ECO:0000313" key="1">
    <source>
        <dbReference type="EMBL" id="RFC69299.1"/>
    </source>
</evidence>
<reference evidence="2" key="1">
    <citation type="submission" date="2018-08" db="EMBL/GenBank/DDBJ databases">
        <authorList>
            <person name="Im W.T."/>
        </authorList>
    </citation>
    <scope>NUCLEOTIDE SEQUENCE [LARGE SCALE GENOMIC DNA]</scope>
    <source>
        <strain evidence="2">LA-28</strain>
    </source>
</reference>
<dbReference type="AlphaFoldDB" id="A0A371XJB0"/>
<evidence type="ECO:0000313" key="2">
    <source>
        <dbReference type="Proteomes" id="UP000262379"/>
    </source>
</evidence>
<proteinExistence type="predicted"/>
<gene>
    <name evidence="1" type="ORF">DY251_00690</name>
</gene>
<keyword evidence="2" id="KW-1185">Reference proteome</keyword>
<protein>
    <submittedName>
        <fullName evidence="1">Uncharacterized protein</fullName>
    </submittedName>
</protein>
<name>A0A371XJB0_9HYPH</name>